<dbReference type="InterPro" id="IPR032675">
    <property type="entry name" value="LRR_dom_sf"/>
</dbReference>
<keyword evidence="2" id="KW-0677">Repeat</keyword>
<dbReference type="InterPro" id="IPR042197">
    <property type="entry name" value="Apaf_helical"/>
</dbReference>
<evidence type="ECO:0000313" key="11">
    <source>
        <dbReference type="Proteomes" id="UP001652623"/>
    </source>
</evidence>
<evidence type="ECO:0000256" key="4">
    <source>
        <dbReference type="ARBA" id="ARBA00022821"/>
    </source>
</evidence>
<name>A0A6P4A866_ZIZJJ</name>
<proteinExistence type="predicted"/>
<feature type="domain" description="Disease resistance protein winged helix" evidence="9">
    <location>
        <begin position="437"/>
        <end position="506"/>
    </location>
</feature>
<dbReference type="Gene3D" id="1.10.10.10">
    <property type="entry name" value="Winged helix-like DNA-binding domain superfamily/Winged helix DNA-binding domain"/>
    <property type="match status" value="1"/>
</dbReference>
<evidence type="ECO:0000256" key="6">
    <source>
        <dbReference type="SAM" id="Coils"/>
    </source>
</evidence>
<dbReference type="InterPro" id="IPR058922">
    <property type="entry name" value="WHD_DRP"/>
</dbReference>
<dbReference type="GeneID" id="107417832"/>
<evidence type="ECO:0000313" key="14">
    <source>
        <dbReference type="RefSeq" id="XP_048329038.2"/>
    </source>
</evidence>
<evidence type="ECO:0000313" key="13">
    <source>
        <dbReference type="RefSeq" id="XP_048329037.2"/>
    </source>
</evidence>
<keyword evidence="1" id="KW-0433">Leucine-rich repeat</keyword>
<evidence type="ECO:0000313" key="15">
    <source>
        <dbReference type="RefSeq" id="XP_060670168.1"/>
    </source>
</evidence>
<dbReference type="Pfam" id="PF00931">
    <property type="entry name" value="NB-ARC"/>
    <property type="match status" value="1"/>
</dbReference>
<evidence type="ECO:0000313" key="17">
    <source>
        <dbReference type="RefSeq" id="XP_060670170.1"/>
    </source>
</evidence>
<keyword evidence="6" id="KW-0175">Coiled coil</keyword>
<dbReference type="RefSeq" id="XP_015881967.3">
    <property type="nucleotide sequence ID" value="XM_016026481.4"/>
</dbReference>
<accession>A0A6P4A866</accession>
<dbReference type="PRINTS" id="PR00364">
    <property type="entry name" value="DISEASERSIST"/>
</dbReference>
<dbReference type="Pfam" id="PF23559">
    <property type="entry name" value="WHD_DRP"/>
    <property type="match status" value="1"/>
</dbReference>
<dbReference type="RefSeq" id="XP_048329037.2">
    <property type="nucleotide sequence ID" value="XM_048473080.2"/>
</dbReference>
<dbReference type="RefSeq" id="XP_060670170.1">
    <property type="nucleotide sequence ID" value="XM_060814187.1"/>
</dbReference>
<evidence type="ECO:0000259" key="7">
    <source>
        <dbReference type="Pfam" id="PF00931"/>
    </source>
</evidence>
<dbReference type="InterPro" id="IPR002182">
    <property type="entry name" value="NB-ARC"/>
</dbReference>
<evidence type="ECO:0000259" key="8">
    <source>
        <dbReference type="Pfam" id="PF18052"/>
    </source>
</evidence>
<dbReference type="RefSeq" id="XP_060670171.1">
    <property type="nucleotide sequence ID" value="XM_060814188.1"/>
</dbReference>
<dbReference type="Proteomes" id="UP001652623">
    <property type="component" value="Chromosome 2"/>
</dbReference>
<feature type="domain" description="NB-ARC" evidence="7">
    <location>
        <begin position="169"/>
        <end position="351"/>
    </location>
</feature>
<reference evidence="11 12" key="1">
    <citation type="submission" date="2025-05" db="UniProtKB">
        <authorList>
            <consortium name="RefSeq"/>
        </authorList>
    </citation>
    <scope>NUCLEOTIDE SEQUENCE [LARGE SCALE GENOMIC DNA]</scope>
    <source>
        <tissue evidence="12 13">Seedling</tissue>
    </source>
</reference>
<dbReference type="Gene3D" id="1.10.8.430">
    <property type="entry name" value="Helical domain of apoptotic protease-activating factors"/>
    <property type="match status" value="1"/>
</dbReference>
<dbReference type="RefSeq" id="XP_048329038.2">
    <property type="nucleotide sequence ID" value="XM_048473081.2"/>
</dbReference>
<dbReference type="Gene3D" id="1.20.5.4130">
    <property type="match status" value="1"/>
</dbReference>
<dbReference type="SUPFAM" id="SSF52058">
    <property type="entry name" value="L domain-like"/>
    <property type="match status" value="2"/>
</dbReference>
<dbReference type="Pfam" id="PF25019">
    <property type="entry name" value="LRR_R13L1-DRL21"/>
    <property type="match status" value="1"/>
</dbReference>
<feature type="domain" description="Disease resistance N-terminal" evidence="8">
    <location>
        <begin position="15"/>
        <end position="103"/>
    </location>
</feature>
<evidence type="ECO:0000313" key="12">
    <source>
        <dbReference type="RefSeq" id="XP_015881967.3"/>
    </source>
</evidence>
<dbReference type="PANTHER" id="PTHR36766">
    <property type="entry name" value="PLANT BROAD-SPECTRUM MILDEW RESISTANCE PROTEIN RPW8"/>
    <property type="match status" value="1"/>
</dbReference>
<evidence type="ECO:0000313" key="18">
    <source>
        <dbReference type="RefSeq" id="XP_060670171.1"/>
    </source>
</evidence>
<dbReference type="PANTHER" id="PTHR36766:SF40">
    <property type="entry name" value="DISEASE RESISTANCE PROTEIN RGA3"/>
    <property type="match status" value="1"/>
</dbReference>
<dbReference type="InterPro" id="IPR027417">
    <property type="entry name" value="P-loop_NTPase"/>
</dbReference>
<dbReference type="Gene3D" id="3.40.50.300">
    <property type="entry name" value="P-loop containing nucleotide triphosphate hydrolases"/>
    <property type="match status" value="1"/>
</dbReference>
<gene>
    <name evidence="12 13 14 15 16 17 18" type="primary">LOC107417832</name>
</gene>
<organism evidence="11 12">
    <name type="scientific">Ziziphus jujuba</name>
    <name type="common">Chinese jujube</name>
    <name type="synonym">Ziziphus sativa</name>
    <dbReference type="NCBI Taxonomy" id="326968"/>
    <lineage>
        <taxon>Eukaryota</taxon>
        <taxon>Viridiplantae</taxon>
        <taxon>Streptophyta</taxon>
        <taxon>Embryophyta</taxon>
        <taxon>Tracheophyta</taxon>
        <taxon>Spermatophyta</taxon>
        <taxon>Magnoliopsida</taxon>
        <taxon>eudicotyledons</taxon>
        <taxon>Gunneridae</taxon>
        <taxon>Pentapetalae</taxon>
        <taxon>rosids</taxon>
        <taxon>fabids</taxon>
        <taxon>Rosales</taxon>
        <taxon>Rhamnaceae</taxon>
        <taxon>Paliureae</taxon>
        <taxon>Ziziphus</taxon>
    </lineage>
</organism>
<dbReference type="InterPro" id="IPR041118">
    <property type="entry name" value="Rx_N"/>
</dbReference>
<evidence type="ECO:0000256" key="1">
    <source>
        <dbReference type="ARBA" id="ARBA00022614"/>
    </source>
</evidence>
<keyword evidence="4" id="KW-0611">Plant defense</keyword>
<dbReference type="InterPro" id="IPR056789">
    <property type="entry name" value="LRR_R13L1-DRL21"/>
</dbReference>
<dbReference type="Pfam" id="PF18052">
    <property type="entry name" value="Rx_N"/>
    <property type="match status" value="1"/>
</dbReference>
<evidence type="ECO:0000313" key="16">
    <source>
        <dbReference type="RefSeq" id="XP_060670169.1"/>
    </source>
</evidence>
<evidence type="ECO:0000259" key="9">
    <source>
        <dbReference type="Pfam" id="PF23559"/>
    </source>
</evidence>
<keyword evidence="11" id="KW-1185">Reference proteome</keyword>
<sequence length="1204" mass="137781">MAAEVVVGAMLASSLDGLFKRMASQEVLEFFQRKRLSDQLLKKMKLKLLSANAVLNDAEKKQIENPNVKKWLDELQQVIYDAQDLMDSINTEALERKVEGESASFKLRRIFSTTNRTDQKVEEILDLLEYILNEKDQLGLQGGVQNMLLQRTPATSLVEESGIYGRNSEKDAIIKFLLSDEITSNNKISVIPIVGMGGVGKTTLAQLIYNDDRVEKCFDCKVWVHVSEEFDILRITKIIADKVHEQLKTIENGVTTKKDDGNDLDTLQVRLKEDLKGKMFLLVLDDVWNERYESWDELKKPFASVACGSKIIVTTRNEGVASVMRDVPSYQLGTLSGDDCWKLFVKHAFNNVDQPSSHPKLEEIGRKIVQKCQGLPLAIKSLGGLLRHQLNPEEWMKILHSDLWELPKEKNSILPVLWISYHYLPAHLKRCFSYCSLFPKNHTIDKDELIKLWMAEDLIQPSGKKMIEEVGEEYFHELLSRSLFQQSKGRYGSIYFGMHDLVNDLATFISEELSLRWNEGDSIKPSRKIRHLSHFGSCGDRGMENYKDLLRDNHKYLRTVFFSPFSYDTHLYKYKVIQKLFTLSSLRVLSLVNFRILKLPDSIGNLKSLRYLDLSSTEIDELPNTVCTLYNLQTLLLRNCAWLKRLPADMGKLISLCHLDLDNELWHPTPLGIGTLNDLQTLPYFIVRKQRHSGSNIKDLQDLQLLRGSLRILELENVINVEDVLMANLKDKQYLSNLEFDWSFTNSGSYCPPLHEQVLDRLQPHTNIKFIKISYYMSEQFPNWIGDNSFCNLERMHLLGCKRCFLLPPLGQLPFLKELEIRGFDELKKIGEEFYCNVGCSMVNKPFRCLELLQFQDMPEWKEWSFIEKDGVDHFPSLKKLYLSNCPKLTGCLCLLETLETVQLSQCNKLEFPGKHCYASLKEMEIKSSCHFMKSIHLDYLPMLNRLLLEGLESLELASFGGLPAPNIQDIRIADCKKLRSLPDHMNTFLPFLRSLDISSCPELESFGEGGGLPAPNIQDIRIADCKKLRSLPDHMNTFLPSLRSLDISSCPELESFGEGGLPSNLSKLSFYSRCNTFTSGIQHWNLQSLTSLTELNITIMDKALDSFPQEGMLPTTLTQLSIESPHLKALDGKALLHLVSLKKLCIAFCYELQLMPKEGLPASLTNLVIKGCPYLKSRCLRDIGEDWHKIAHIPSISLEYKEI</sequence>
<feature type="domain" description="R13L1/DRL21-like LRR repeat region" evidence="10">
    <location>
        <begin position="697"/>
        <end position="823"/>
    </location>
</feature>
<evidence type="ECO:0000256" key="2">
    <source>
        <dbReference type="ARBA" id="ARBA00022737"/>
    </source>
</evidence>
<evidence type="ECO:0000256" key="3">
    <source>
        <dbReference type="ARBA" id="ARBA00022741"/>
    </source>
</evidence>
<evidence type="ECO:0000259" key="10">
    <source>
        <dbReference type="Pfam" id="PF25019"/>
    </source>
</evidence>
<dbReference type="SUPFAM" id="SSF52540">
    <property type="entry name" value="P-loop containing nucleoside triphosphate hydrolases"/>
    <property type="match status" value="1"/>
</dbReference>
<feature type="coiled-coil region" evidence="6">
    <location>
        <begin position="41"/>
        <end position="92"/>
    </location>
</feature>
<dbReference type="Gene3D" id="3.80.10.10">
    <property type="entry name" value="Ribonuclease Inhibitor"/>
    <property type="match status" value="2"/>
</dbReference>
<dbReference type="InterPro" id="IPR036388">
    <property type="entry name" value="WH-like_DNA-bd_sf"/>
</dbReference>
<keyword evidence="5" id="KW-0067">ATP-binding</keyword>
<evidence type="ECO:0000256" key="5">
    <source>
        <dbReference type="ARBA" id="ARBA00022840"/>
    </source>
</evidence>
<protein>
    <submittedName>
        <fullName evidence="12 13">Disease resistance RPP13-like protein 1</fullName>
    </submittedName>
</protein>
<dbReference type="RefSeq" id="XP_060670168.1">
    <property type="nucleotide sequence ID" value="XM_060814185.1"/>
</dbReference>
<dbReference type="RefSeq" id="XP_060670169.1">
    <property type="nucleotide sequence ID" value="XM_060814186.1"/>
</dbReference>
<keyword evidence="3" id="KW-0547">Nucleotide-binding</keyword>